<organism evidence="2 3">
    <name type="scientific">Austropuccinia psidii MF-1</name>
    <dbReference type="NCBI Taxonomy" id="1389203"/>
    <lineage>
        <taxon>Eukaryota</taxon>
        <taxon>Fungi</taxon>
        <taxon>Dikarya</taxon>
        <taxon>Basidiomycota</taxon>
        <taxon>Pucciniomycotina</taxon>
        <taxon>Pucciniomycetes</taxon>
        <taxon>Pucciniales</taxon>
        <taxon>Sphaerophragmiaceae</taxon>
        <taxon>Austropuccinia</taxon>
    </lineage>
</organism>
<keyword evidence="3" id="KW-1185">Reference proteome</keyword>
<accession>A0A9Q3KQ71</accession>
<proteinExistence type="predicted"/>
<name>A0A9Q3KQ71_9BASI</name>
<dbReference type="OrthoDB" id="2507113at2759"/>
<comment type="caution">
    <text evidence="2">The sequence shown here is derived from an EMBL/GenBank/DDBJ whole genome shotgun (WGS) entry which is preliminary data.</text>
</comment>
<dbReference type="EMBL" id="AVOT02119712">
    <property type="protein sequence ID" value="MBW0585027.1"/>
    <property type="molecule type" value="Genomic_DNA"/>
</dbReference>
<gene>
    <name evidence="2" type="ORF">O181_124742</name>
</gene>
<evidence type="ECO:0000313" key="2">
    <source>
        <dbReference type="EMBL" id="MBW0585027.1"/>
    </source>
</evidence>
<evidence type="ECO:0000256" key="1">
    <source>
        <dbReference type="SAM" id="MobiDB-lite"/>
    </source>
</evidence>
<evidence type="ECO:0000313" key="3">
    <source>
        <dbReference type="Proteomes" id="UP000765509"/>
    </source>
</evidence>
<feature type="region of interest" description="Disordered" evidence="1">
    <location>
        <begin position="160"/>
        <end position="196"/>
    </location>
</feature>
<protein>
    <submittedName>
        <fullName evidence="2">Uncharacterized protein</fullName>
    </submittedName>
</protein>
<sequence>MQASLTYCGDPALLGNAYDHYVHYVLAEKFKKENKEKGWNERDVERRVIQRERQRLQDHRYKFLVTHNYAKHYQIIASYVNAHSYDEYNSKSDVPIDFYHPEWFNNRDHSQKIWAASLSKFAFVPVKDLLAGSKQHPDERVGDMTFNYKYWESTIKDYEIKPGTPESSDRDSDADSEADKSVDLDATNTQRDVENQVLSEEFIYNGESDLELFEE</sequence>
<feature type="compositionally biased region" description="Basic and acidic residues" evidence="1">
    <location>
        <begin position="167"/>
        <end position="183"/>
    </location>
</feature>
<reference evidence="2" key="1">
    <citation type="submission" date="2021-03" db="EMBL/GenBank/DDBJ databases">
        <title>Draft genome sequence of rust myrtle Austropuccinia psidii MF-1, a brazilian biotype.</title>
        <authorList>
            <person name="Quecine M.C."/>
            <person name="Pachon D.M.R."/>
            <person name="Bonatelli M.L."/>
            <person name="Correr F.H."/>
            <person name="Franceschini L.M."/>
            <person name="Leite T.F."/>
            <person name="Margarido G.R.A."/>
            <person name="Almeida C.A."/>
            <person name="Ferrarezi J.A."/>
            <person name="Labate C.A."/>
        </authorList>
    </citation>
    <scope>NUCLEOTIDE SEQUENCE</scope>
    <source>
        <strain evidence="2">MF-1</strain>
    </source>
</reference>
<dbReference type="AlphaFoldDB" id="A0A9Q3KQ71"/>
<dbReference type="Proteomes" id="UP000765509">
    <property type="component" value="Unassembled WGS sequence"/>
</dbReference>